<keyword evidence="1" id="KW-1133">Transmembrane helix</keyword>
<reference evidence="2" key="1">
    <citation type="submission" date="2022-04" db="EMBL/GenBank/DDBJ databases">
        <title>Lysobacter sp. CAU 1642 isolated from sea sand.</title>
        <authorList>
            <person name="Kim W."/>
        </authorList>
    </citation>
    <scope>NUCLEOTIDE SEQUENCE</scope>
    <source>
        <strain evidence="2">CAU 1642</strain>
    </source>
</reference>
<feature type="transmembrane region" description="Helical" evidence="1">
    <location>
        <begin position="6"/>
        <end position="30"/>
    </location>
</feature>
<dbReference type="EMBL" id="JALNMH010000009">
    <property type="protein sequence ID" value="MCK7594390.1"/>
    <property type="molecule type" value="Genomic_DNA"/>
</dbReference>
<organism evidence="2 3">
    <name type="scientific">Pseudomarimonas salicorniae</name>
    <dbReference type="NCBI Taxonomy" id="2933270"/>
    <lineage>
        <taxon>Bacteria</taxon>
        <taxon>Pseudomonadati</taxon>
        <taxon>Pseudomonadota</taxon>
        <taxon>Gammaproteobacteria</taxon>
        <taxon>Lysobacterales</taxon>
        <taxon>Lysobacteraceae</taxon>
        <taxon>Pseudomarimonas</taxon>
    </lineage>
</organism>
<dbReference type="RefSeq" id="WP_248209504.1">
    <property type="nucleotide sequence ID" value="NZ_JALNMH010000009.1"/>
</dbReference>
<name>A0ABT0GK47_9GAMM</name>
<keyword evidence="3" id="KW-1185">Reference proteome</keyword>
<keyword evidence="1" id="KW-0812">Transmembrane</keyword>
<gene>
    <name evidence="2" type="ORF">M0G41_12000</name>
</gene>
<comment type="caution">
    <text evidence="2">The sequence shown here is derived from an EMBL/GenBank/DDBJ whole genome shotgun (WGS) entry which is preliminary data.</text>
</comment>
<protein>
    <submittedName>
        <fullName evidence="2">DUF1761 domain-containing protein</fullName>
    </submittedName>
</protein>
<feature type="transmembrane region" description="Helical" evidence="1">
    <location>
        <begin position="77"/>
        <end position="102"/>
    </location>
</feature>
<keyword evidence="1" id="KW-0472">Membrane</keyword>
<proteinExistence type="predicted"/>
<evidence type="ECO:0000256" key="1">
    <source>
        <dbReference type="SAM" id="Phobius"/>
    </source>
</evidence>
<feature type="transmembrane region" description="Helical" evidence="1">
    <location>
        <begin position="114"/>
        <end position="134"/>
    </location>
</feature>
<sequence length="138" mass="14781">MPELNLWAVLVAALASFLLGGLWYSPLLFAKAWQREAGLSDEQLQSANMGMIFGLAFVLCLIASFVFALFLGPRPPLALGLGAGFAAGLCWVSASFGVNYLFERKSLKLFLINGGYHTLQFTLIGLVLALWPAAPAAS</sequence>
<feature type="transmembrane region" description="Helical" evidence="1">
    <location>
        <begin position="51"/>
        <end position="71"/>
    </location>
</feature>
<accession>A0ABT0GK47</accession>
<dbReference type="InterPro" id="IPR013879">
    <property type="entry name" value="DUF1761"/>
</dbReference>
<evidence type="ECO:0000313" key="3">
    <source>
        <dbReference type="Proteomes" id="UP001431449"/>
    </source>
</evidence>
<dbReference type="Pfam" id="PF08570">
    <property type="entry name" value="DUF1761"/>
    <property type="match status" value="1"/>
</dbReference>
<evidence type="ECO:0000313" key="2">
    <source>
        <dbReference type="EMBL" id="MCK7594390.1"/>
    </source>
</evidence>
<dbReference type="Proteomes" id="UP001431449">
    <property type="component" value="Unassembled WGS sequence"/>
</dbReference>